<feature type="transmembrane region" description="Helical" evidence="1">
    <location>
        <begin position="123"/>
        <end position="142"/>
    </location>
</feature>
<reference evidence="2" key="3">
    <citation type="journal article" date="2021" name="Syst. Appl. Microbiol.">
        <title>Roseomonas hellenica sp. nov., isolated from roots of wild-growing Alkanna tinctoria.</title>
        <authorList>
            <person name="Rat A."/>
            <person name="Naranjo H.D."/>
            <person name="Lebbe L."/>
            <person name="Cnockaert M."/>
            <person name="Krigas N."/>
            <person name="Grigoriadou K."/>
            <person name="Maloupa E."/>
            <person name="Willems A."/>
        </authorList>
    </citation>
    <scope>NUCLEOTIDE SEQUENCE</scope>
    <source>
        <strain evidence="2">LMG 31161</strain>
    </source>
</reference>
<keyword evidence="4" id="KW-1185">Reference proteome</keyword>
<gene>
    <name evidence="3" type="ORF">GWK15_13070</name>
    <name evidence="2" type="ORF">GXW75_05465</name>
</gene>
<dbReference type="Proteomes" id="UP000746741">
    <property type="component" value="Unassembled WGS sequence"/>
</dbReference>
<feature type="transmembrane region" description="Helical" evidence="1">
    <location>
        <begin position="162"/>
        <end position="187"/>
    </location>
</feature>
<dbReference type="EMBL" id="JAAVUP010000003">
    <property type="protein sequence ID" value="NKE17877.1"/>
    <property type="molecule type" value="Genomic_DNA"/>
</dbReference>
<feature type="transmembrane region" description="Helical" evidence="1">
    <location>
        <begin position="37"/>
        <end position="63"/>
    </location>
</feature>
<keyword evidence="1" id="KW-0472">Membrane</keyword>
<dbReference type="EMBL" id="JAAEDK010000009">
    <property type="protein sequence ID" value="MBR0658687.1"/>
    <property type="molecule type" value="Genomic_DNA"/>
</dbReference>
<dbReference type="Pfam" id="PF06055">
    <property type="entry name" value="ExoD"/>
    <property type="match status" value="1"/>
</dbReference>
<dbReference type="AlphaFoldDB" id="A0A9X9WEC7"/>
<dbReference type="PANTHER" id="PTHR41795:SF1">
    <property type="entry name" value="EXOPOLYSACCHARIDE SYNTHESIS PROTEIN"/>
    <property type="match status" value="1"/>
</dbReference>
<dbReference type="PANTHER" id="PTHR41795">
    <property type="entry name" value="EXOPOLYSACCHARIDE SYNTHESIS PROTEIN"/>
    <property type="match status" value="1"/>
</dbReference>
<dbReference type="PIRSF" id="PIRSF033239">
    <property type="entry name" value="ExoD"/>
    <property type="match status" value="1"/>
</dbReference>
<protein>
    <submittedName>
        <fullName evidence="2">Exopolysaccharide biosynthesis protein</fullName>
    </submittedName>
</protein>
<evidence type="ECO:0000313" key="5">
    <source>
        <dbReference type="Proteomes" id="UP001138708"/>
    </source>
</evidence>
<reference evidence="2" key="1">
    <citation type="submission" date="2020-01" db="EMBL/GenBank/DDBJ databases">
        <authorList>
            <person name="Rat A."/>
        </authorList>
    </citation>
    <scope>NUCLEOTIDE SEQUENCE</scope>
    <source>
        <strain evidence="2">LMG 31161</strain>
    </source>
</reference>
<name>A0A9X9WEC7_9PROT</name>
<reference evidence="3 4" key="2">
    <citation type="submission" date="2020-02" db="EMBL/GenBank/DDBJ databases">
        <authorList>
            <person name="Sun Q."/>
            <person name="Inoue M."/>
        </authorList>
    </citation>
    <scope>NUCLEOTIDE SEQUENCE [LARGE SCALE GENOMIC DNA]</scope>
    <source>
        <strain evidence="3 4">KCTC 22478</strain>
    </source>
</reference>
<dbReference type="InterPro" id="IPR010331">
    <property type="entry name" value="ExoD"/>
</dbReference>
<sequence>MTPHAPTSEVLEALLSNPPAGRTTLAWMMDRLGDRSFGIVLLLLALLGLLPGVSPVVGLLLLVPAVQMISGNHRPVFPRRVANRAFETQQLVRLIRRVIPVLRWLERFIRPRWTTPFQATKRVVGGVVFVLGMGLLTPVPFSNVPPAVMIGLIAFAYLEEDGVLLCAALAVTFIMLVAAAVVAWEALSAIGLARSLL</sequence>
<keyword evidence="1" id="KW-1133">Transmembrane helix</keyword>
<accession>A0A9X9WEC7</accession>
<keyword evidence="1" id="KW-0812">Transmembrane</keyword>
<evidence type="ECO:0000313" key="2">
    <source>
        <dbReference type="EMBL" id="MBR0658687.1"/>
    </source>
</evidence>
<evidence type="ECO:0000313" key="3">
    <source>
        <dbReference type="EMBL" id="NKE17877.1"/>
    </source>
</evidence>
<dbReference type="Proteomes" id="UP001138708">
    <property type="component" value="Unassembled WGS sequence"/>
</dbReference>
<proteinExistence type="predicted"/>
<evidence type="ECO:0000313" key="4">
    <source>
        <dbReference type="Proteomes" id="UP000746741"/>
    </source>
</evidence>
<evidence type="ECO:0000256" key="1">
    <source>
        <dbReference type="SAM" id="Phobius"/>
    </source>
</evidence>
<organism evidence="2 5">
    <name type="scientific">Neoroseomonas oryzicola</name>
    <dbReference type="NCBI Taxonomy" id="535904"/>
    <lineage>
        <taxon>Bacteria</taxon>
        <taxon>Pseudomonadati</taxon>
        <taxon>Pseudomonadota</taxon>
        <taxon>Alphaproteobacteria</taxon>
        <taxon>Acetobacterales</taxon>
        <taxon>Acetobacteraceae</taxon>
        <taxon>Neoroseomonas</taxon>
    </lineage>
</organism>
<comment type="caution">
    <text evidence="2">The sequence shown here is derived from an EMBL/GenBank/DDBJ whole genome shotgun (WGS) entry which is preliminary data.</text>
</comment>